<dbReference type="Proteomes" id="UP000016860">
    <property type="component" value="Unassembled WGS sequence"/>
</dbReference>
<dbReference type="Pfam" id="PF13186">
    <property type="entry name" value="SPASM"/>
    <property type="match status" value="1"/>
</dbReference>
<protein>
    <recommendedName>
        <fullName evidence="5">Radical SAM core domain-containing protein</fullName>
    </recommendedName>
</protein>
<dbReference type="GO" id="GO:0046872">
    <property type="term" value="F:metal ion binding"/>
    <property type="evidence" value="ECO:0007669"/>
    <property type="project" value="UniProtKB-KW"/>
</dbReference>
<dbReference type="PANTHER" id="PTHR11228">
    <property type="entry name" value="RADICAL SAM DOMAIN PROTEIN"/>
    <property type="match status" value="1"/>
</dbReference>
<keyword evidence="1" id="KW-0949">S-adenosyl-L-methionine</keyword>
<evidence type="ECO:0000313" key="6">
    <source>
        <dbReference type="EMBL" id="EPR10519.1"/>
    </source>
</evidence>
<dbReference type="SUPFAM" id="SSF102114">
    <property type="entry name" value="Radical SAM enzymes"/>
    <property type="match status" value="1"/>
</dbReference>
<evidence type="ECO:0000256" key="2">
    <source>
        <dbReference type="ARBA" id="ARBA00022723"/>
    </source>
</evidence>
<dbReference type="InterPro" id="IPR007197">
    <property type="entry name" value="rSAM"/>
</dbReference>
<dbReference type="PANTHER" id="PTHR11228:SF34">
    <property type="entry name" value="TUNGSTEN-CONTAINING ALDEHYDE FERREDOXIN OXIDOREDUCTASE COFACTOR MODIFYING PROTEIN"/>
    <property type="match status" value="1"/>
</dbReference>
<feature type="domain" description="Radical SAM core" evidence="5">
    <location>
        <begin position="13"/>
        <end position="217"/>
    </location>
</feature>
<comment type="caution">
    <text evidence="6">The sequence shown here is derived from an EMBL/GenBank/DDBJ whole genome shotgun (WGS) entry which is preliminary data.</text>
</comment>
<dbReference type="InterPro" id="IPR023885">
    <property type="entry name" value="4Fe4S-binding_SPASM_dom"/>
</dbReference>
<dbReference type="CDD" id="cd01335">
    <property type="entry name" value="Radical_SAM"/>
    <property type="match status" value="1"/>
</dbReference>
<dbReference type="STRING" id="1330534.L323_13065"/>
<keyword evidence="2" id="KW-0479">Metal-binding</keyword>
<gene>
    <name evidence="6" type="ORF">L323_13065</name>
</gene>
<evidence type="ECO:0000256" key="1">
    <source>
        <dbReference type="ARBA" id="ARBA00022691"/>
    </source>
</evidence>
<accession>U4QZV7</accession>
<dbReference type="GO" id="GO:0051536">
    <property type="term" value="F:iron-sulfur cluster binding"/>
    <property type="evidence" value="ECO:0007669"/>
    <property type="project" value="UniProtKB-KW"/>
</dbReference>
<dbReference type="InterPro" id="IPR050377">
    <property type="entry name" value="Radical_SAM_PqqE_MftC-like"/>
</dbReference>
<dbReference type="SFLD" id="SFLDG01067">
    <property type="entry name" value="SPASM/twitch_domain_containing"/>
    <property type="match status" value="1"/>
</dbReference>
<dbReference type="Pfam" id="PF04055">
    <property type="entry name" value="Radical_SAM"/>
    <property type="match status" value="1"/>
</dbReference>
<evidence type="ECO:0000259" key="5">
    <source>
        <dbReference type="PROSITE" id="PS51918"/>
    </source>
</evidence>
<dbReference type="AlphaFoldDB" id="U4QZV7"/>
<keyword evidence="3" id="KW-0408">Iron</keyword>
<proteinExistence type="predicted"/>
<dbReference type="GO" id="GO:0003824">
    <property type="term" value="F:catalytic activity"/>
    <property type="evidence" value="ECO:0007669"/>
    <property type="project" value="InterPro"/>
</dbReference>
<evidence type="ECO:0000256" key="3">
    <source>
        <dbReference type="ARBA" id="ARBA00023004"/>
    </source>
</evidence>
<organism evidence="6 7">
    <name type="scientific">Ruminiclostridium papyrosolvens C7</name>
    <dbReference type="NCBI Taxonomy" id="1330534"/>
    <lineage>
        <taxon>Bacteria</taxon>
        <taxon>Bacillati</taxon>
        <taxon>Bacillota</taxon>
        <taxon>Clostridia</taxon>
        <taxon>Eubacteriales</taxon>
        <taxon>Oscillospiraceae</taxon>
        <taxon>Ruminiclostridium</taxon>
    </lineage>
</organism>
<keyword evidence="4" id="KW-0411">Iron-sulfur</keyword>
<name>U4QZV7_9FIRM</name>
<sequence>MTGIEDSIMRKMKIKNSTVFINITNQCNAKCRHCINIGGKTVLGEASPEEVMNWIEKVAESNYKAINFVGGEPFLLIDDLRRYTEKADKLGLTPGVTTNGFFAKSEEEATDILNSLPALKNILISTDLYHLECIDIKNIHNLIRASLKLKRFVAVNSVCANMKDGEKIKELFSEYKKVFVNISPVIRAGAANALDRELEKFSLFQDPEAVSDFCGVRDHFVDCQGGVNACCMATLGLDTKFLYLGNLNKHSFSEIMENKSNNAIYKLLEEKGPRGLLKLIAGSQYQDLFKNSKYTSECELCVDILNRSLCYEYILKRLSEKENTYET</sequence>
<dbReference type="InterPro" id="IPR058240">
    <property type="entry name" value="rSAM_sf"/>
</dbReference>
<dbReference type="EMBL" id="ATAY01000063">
    <property type="protein sequence ID" value="EPR10519.1"/>
    <property type="molecule type" value="Genomic_DNA"/>
</dbReference>
<dbReference type="PATRIC" id="fig|1330534.3.peg.2590"/>
<reference evidence="6 7" key="1">
    <citation type="journal article" date="2013" name="Genome Announc.">
        <title>Draft Genome Sequence of the Cellulolytic Bacterium Clostridium papyrosolvens C7 (ATCC 700395).</title>
        <authorList>
            <person name="Zepeda V."/>
            <person name="Dassa B."/>
            <person name="Borovok I."/>
            <person name="Lamed R."/>
            <person name="Bayer E.A."/>
            <person name="Cate J.H."/>
        </authorList>
    </citation>
    <scope>NUCLEOTIDE SEQUENCE [LARGE SCALE GENOMIC DNA]</scope>
    <source>
        <strain evidence="6 7">C7</strain>
    </source>
</reference>
<dbReference type="PROSITE" id="PS51918">
    <property type="entry name" value="RADICAL_SAM"/>
    <property type="match status" value="1"/>
</dbReference>
<dbReference type="InterPro" id="IPR013785">
    <property type="entry name" value="Aldolase_TIM"/>
</dbReference>
<evidence type="ECO:0000313" key="7">
    <source>
        <dbReference type="Proteomes" id="UP000016860"/>
    </source>
</evidence>
<dbReference type="SFLD" id="SFLDS00029">
    <property type="entry name" value="Radical_SAM"/>
    <property type="match status" value="1"/>
</dbReference>
<dbReference type="Gene3D" id="3.20.20.70">
    <property type="entry name" value="Aldolase class I"/>
    <property type="match status" value="1"/>
</dbReference>
<evidence type="ECO:0000256" key="4">
    <source>
        <dbReference type="ARBA" id="ARBA00023014"/>
    </source>
</evidence>